<evidence type="ECO:0000256" key="1">
    <source>
        <dbReference type="ARBA" id="ARBA00022737"/>
    </source>
</evidence>
<sequence>MSLSMSSDLLEAVVFEDSDKVIRCVVLQGLDVYLDIESEVSGEISILRDTLLSLGASVSSVLREGITHVVSNDFQTENCVNAVHLKPRPLIVSPSWIFECNKQGMHVSEAPYLLYNLKEELELADGQVTKKHLENRVKRSNKVMMRGRTKRTMAEHVEKDIEQLSMAFQDIHVKPVTIRTKSTTLNDLQLMPTPPELVYRRKRIIHNIVASALSEISKRNLRETIRRMGVYEYKRKVNERTKVLVADDEGTLTPNLLRALVLGVKIVREEWVRDSSEKGCWLHATSNYCVERWLPIYRHRRHRGLRRLLNSSYVFFASTGCSLPHETLKFLIAHAGGKVTNRISEADVIITHSRHRSDISKIISKRKPATVIVAQWLIDSILKGAMRPFDQYELELPDSTSSVIRSRDSSFCCPASANVEGEASSTVALPKGSALSCVKTKSFSNVHSPNDDEFAIVTAQ</sequence>
<feature type="domain" description="BRCT" evidence="2">
    <location>
        <begin position="26"/>
        <end position="114"/>
    </location>
</feature>
<evidence type="ECO:0000259" key="2">
    <source>
        <dbReference type="PROSITE" id="PS50172"/>
    </source>
</evidence>
<dbReference type="AlphaFoldDB" id="A0A0M3HXX9"/>
<dbReference type="InterPro" id="IPR036420">
    <property type="entry name" value="BRCT_dom_sf"/>
</dbReference>
<dbReference type="PANTHER" id="PTHR13561:SF20">
    <property type="entry name" value="DNA TOPOISOMERASE 2-BINDING PROTEIN 1"/>
    <property type="match status" value="1"/>
</dbReference>
<reference evidence="4" key="1">
    <citation type="submission" date="2017-02" db="UniProtKB">
        <authorList>
            <consortium name="WormBaseParasite"/>
        </authorList>
    </citation>
    <scope>IDENTIFICATION</scope>
</reference>
<dbReference type="GO" id="GO:0033314">
    <property type="term" value="P:mitotic DNA replication checkpoint signaling"/>
    <property type="evidence" value="ECO:0007669"/>
    <property type="project" value="TreeGrafter"/>
</dbReference>
<dbReference type="SMART" id="SM00292">
    <property type="entry name" value="BRCT"/>
    <property type="match status" value="3"/>
</dbReference>
<organism evidence="3 4">
    <name type="scientific">Ascaris lumbricoides</name>
    <name type="common">Giant roundworm</name>
    <dbReference type="NCBI Taxonomy" id="6252"/>
    <lineage>
        <taxon>Eukaryota</taxon>
        <taxon>Metazoa</taxon>
        <taxon>Ecdysozoa</taxon>
        <taxon>Nematoda</taxon>
        <taxon>Chromadorea</taxon>
        <taxon>Rhabditida</taxon>
        <taxon>Spirurina</taxon>
        <taxon>Ascaridomorpha</taxon>
        <taxon>Ascaridoidea</taxon>
        <taxon>Ascarididae</taxon>
        <taxon>Ascaris</taxon>
    </lineage>
</organism>
<dbReference type="Gene3D" id="3.40.50.10190">
    <property type="entry name" value="BRCT domain"/>
    <property type="match status" value="3"/>
</dbReference>
<dbReference type="Pfam" id="PF16589">
    <property type="entry name" value="BRCT_2"/>
    <property type="match status" value="1"/>
</dbReference>
<dbReference type="PROSITE" id="PS50172">
    <property type="entry name" value="BRCT"/>
    <property type="match status" value="3"/>
</dbReference>
<dbReference type="PANTHER" id="PTHR13561">
    <property type="entry name" value="DNA REPLICATION REGULATOR DPB11-RELATED"/>
    <property type="match status" value="1"/>
</dbReference>
<evidence type="ECO:0000313" key="3">
    <source>
        <dbReference type="Proteomes" id="UP000036681"/>
    </source>
</evidence>
<name>A0A0M3HXX9_ASCLU</name>
<proteinExistence type="predicted"/>
<dbReference type="GO" id="GO:0007095">
    <property type="term" value="P:mitotic G2 DNA damage checkpoint signaling"/>
    <property type="evidence" value="ECO:0007669"/>
    <property type="project" value="TreeGrafter"/>
</dbReference>
<keyword evidence="1" id="KW-0677">Repeat</keyword>
<dbReference type="SUPFAM" id="SSF52113">
    <property type="entry name" value="BRCT domain"/>
    <property type="match status" value="3"/>
</dbReference>
<feature type="domain" description="BRCT" evidence="2">
    <location>
        <begin position="208"/>
        <end position="275"/>
    </location>
</feature>
<feature type="domain" description="BRCT" evidence="2">
    <location>
        <begin position="304"/>
        <end position="394"/>
    </location>
</feature>
<dbReference type="InterPro" id="IPR001357">
    <property type="entry name" value="BRCT_dom"/>
</dbReference>
<dbReference type="GO" id="GO:0006270">
    <property type="term" value="P:DNA replication initiation"/>
    <property type="evidence" value="ECO:0007669"/>
    <property type="project" value="TreeGrafter"/>
</dbReference>
<protein>
    <submittedName>
        <fullName evidence="4">Microcephalin</fullName>
    </submittedName>
</protein>
<keyword evidence="3" id="KW-1185">Reference proteome</keyword>
<accession>A0A0M3HXX9</accession>
<evidence type="ECO:0000313" key="4">
    <source>
        <dbReference type="WBParaSite" id="ALUE_0000827301-mRNA-1"/>
    </source>
</evidence>
<dbReference type="WBParaSite" id="ALUE_0000827301-mRNA-1">
    <property type="protein sequence ID" value="ALUE_0000827301-mRNA-1"/>
    <property type="gene ID" value="ALUE_0000827301"/>
</dbReference>
<dbReference type="Proteomes" id="UP000036681">
    <property type="component" value="Unplaced"/>
</dbReference>